<dbReference type="GO" id="GO:0016874">
    <property type="term" value="F:ligase activity"/>
    <property type="evidence" value="ECO:0007669"/>
    <property type="project" value="UniProtKB-KW"/>
</dbReference>
<dbReference type="GO" id="GO:0016567">
    <property type="term" value="P:protein ubiquitination"/>
    <property type="evidence" value="ECO:0007669"/>
    <property type="project" value="InterPro"/>
</dbReference>
<evidence type="ECO:0000313" key="6">
    <source>
        <dbReference type="EMBL" id="CAB4012468.1"/>
    </source>
</evidence>
<evidence type="ECO:0000256" key="1">
    <source>
        <dbReference type="ARBA" id="ARBA00022441"/>
    </source>
</evidence>
<dbReference type="PROSITE" id="PS50089">
    <property type="entry name" value="ZF_RING_2"/>
    <property type="match status" value="1"/>
</dbReference>
<keyword evidence="7" id="KW-1185">Reference proteome</keyword>
<evidence type="ECO:0000313" key="7">
    <source>
        <dbReference type="Proteomes" id="UP001152795"/>
    </source>
</evidence>
<dbReference type="Pfam" id="PF04564">
    <property type="entry name" value="U-box"/>
    <property type="match status" value="1"/>
</dbReference>
<keyword evidence="1" id="KW-0880">Kelch repeat</keyword>
<dbReference type="PROSITE" id="PS50145">
    <property type="entry name" value="ZF_TRAF"/>
    <property type="match status" value="1"/>
</dbReference>
<dbReference type="SMART" id="SM00504">
    <property type="entry name" value="Ubox"/>
    <property type="match status" value="1"/>
</dbReference>
<dbReference type="SUPFAM" id="SSF117281">
    <property type="entry name" value="Kelch motif"/>
    <property type="match status" value="2"/>
</dbReference>
<dbReference type="InterPro" id="IPR013083">
    <property type="entry name" value="Znf_RING/FYVE/PHD"/>
</dbReference>
<dbReference type="SMART" id="SM00612">
    <property type="entry name" value="Kelch"/>
    <property type="match status" value="5"/>
</dbReference>
<dbReference type="InterPro" id="IPR003613">
    <property type="entry name" value="Ubox_domain"/>
</dbReference>
<dbReference type="Proteomes" id="UP001152795">
    <property type="component" value="Unassembled WGS sequence"/>
</dbReference>
<keyword evidence="3" id="KW-0677">Repeat</keyword>
<accession>A0A7D9ISR2</accession>
<evidence type="ECO:0000256" key="2">
    <source>
        <dbReference type="ARBA" id="ARBA00022723"/>
    </source>
</evidence>
<name>A0A7D9ISR2_PARCT</name>
<dbReference type="AlphaFoldDB" id="A0A7D9ISR2"/>
<keyword evidence="4" id="KW-0863">Zinc-finger</keyword>
<proteinExistence type="predicted"/>
<gene>
    <name evidence="6" type="ORF">PACLA_8A062207</name>
</gene>
<dbReference type="InterPro" id="IPR006652">
    <property type="entry name" value="Kelch_1"/>
</dbReference>
<dbReference type="SUPFAM" id="SSF49599">
    <property type="entry name" value="TRAF domain-like"/>
    <property type="match status" value="1"/>
</dbReference>
<comment type="caution">
    <text evidence="6">The sequence shown here is derived from an EMBL/GenBank/DDBJ whole genome shotgun (WGS) entry which is preliminary data.</text>
</comment>
<dbReference type="GO" id="GO:0008270">
    <property type="term" value="F:zinc ion binding"/>
    <property type="evidence" value="ECO:0007669"/>
    <property type="project" value="UniProtKB-KW"/>
</dbReference>
<dbReference type="GO" id="GO:0004842">
    <property type="term" value="F:ubiquitin-protein transferase activity"/>
    <property type="evidence" value="ECO:0007669"/>
    <property type="project" value="InterPro"/>
</dbReference>
<keyword evidence="6" id="KW-0436">Ligase</keyword>
<dbReference type="EMBL" id="CACRXK020007521">
    <property type="protein sequence ID" value="CAB4012468.1"/>
    <property type="molecule type" value="Genomic_DNA"/>
</dbReference>
<dbReference type="InterPro" id="IPR001841">
    <property type="entry name" value="Znf_RING"/>
</dbReference>
<reference evidence="6" key="1">
    <citation type="submission" date="2020-04" db="EMBL/GenBank/DDBJ databases">
        <authorList>
            <person name="Alioto T."/>
            <person name="Alioto T."/>
            <person name="Gomez Garrido J."/>
        </authorList>
    </citation>
    <scope>NUCLEOTIDE SEQUENCE</scope>
    <source>
        <strain evidence="6">A484AB</strain>
    </source>
</reference>
<protein>
    <submittedName>
        <fullName evidence="6">E3 ubiquitin- ligase PDZRN3-like</fullName>
    </submittedName>
</protein>
<evidence type="ECO:0000256" key="3">
    <source>
        <dbReference type="ARBA" id="ARBA00022737"/>
    </source>
</evidence>
<keyword evidence="2" id="KW-0479">Metal-binding</keyword>
<dbReference type="OrthoDB" id="45365at2759"/>
<keyword evidence="5" id="KW-0862">Zinc</keyword>
<dbReference type="Gene3D" id="3.30.40.10">
    <property type="entry name" value="Zinc/RING finger domain, C3HC4 (zinc finger)"/>
    <property type="match status" value="2"/>
</dbReference>
<evidence type="ECO:0000256" key="5">
    <source>
        <dbReference type="ARBA" id="ARBA00022833"/>
    </source>
</evidence>
<evidence type="ECO:0000256" key="4">
    <source>
        <dbReference type="ARBA" id="ARBA00022771"/>
    </source>
</evidence>
<organism evidence="6 7">
    <name type="scientific">Paramuricea clavata</name>
    <name type="common">Red gorgonian</name>
    <name type="synonym">Violescent sea-whip</name>
    <dbReference type="NCBI Taxonomy" id="317549"/>
    <lineage>
        <taxon>Eukaryota</taxon>
        <taxon>Metazoa</taxon>
        <taxon>Cnidaria</taxon>
        <taxon>Anthozoa</taxon>
        <taxon>Octocorallia</taxon>
        <taxon>Malacalcyonacea</taxon>
        <taxon>Plexauridae</taxon>
        <taxon>Paramuricea</taxon>
    </lineage>
</organism>
<dbReference type="Pfam" id="PF24681">
    <property type="entry name" value="Kelch_KLHDC2_KLHL20_DRC7"/>
    <property type="match status" value="1"/>
</dbReference>
<dbReference type="PANTHER" id="PTHR46344:SF27">
    <property type="entry name" value="KELCH REPEAT SUPERFAMILY PROTEIN"/>
    <property type="match status" value="1"/>
</dbReference>
<dbReference type="PANTHER" id="PTHR46344">
    <property type="entry name" value="OS02G0202900 PROTEIN"/>
    <property type="match status" value="1"/>
</dbReference>
<sequence>MNRETRDKVFKNCLPNNNIKNIPNVFSNLFGREMARRDSFGGYEEERFKDKVDIKLQCSICLKVLKDPVQCPNEHYFCRSCIQKCLHENSETCPMCQHHLTEETLTKPPRILTELLQSLMIRCDHENRGCRELVKLEFLERHVDSCGYSPTRCTNAGCAEVMNRHEKERHEREACQFRKIVCDECGEQVIWKSSRVHPCFMRKEMDDLARKFNVFQNDMREVKDEVKLVKLTQEEMAYLTKEATERYNLVTGRQKIFVCGGNDGKTVLNSVESYSWPENSWTLEPAMQEARAGPSAFVHGREIYVSGGVIVTKNTDSVESLNVDKGNLEWIKSPVKMPLKCHGHTIVRHENSAILTGGCDGDNVSDGIYEISLNPPHNPKLLTQMPEPRCYHSCEMIDNQVIVAGGRASKYLKGAKNTVYVYDLNNNECKTLPPLPSRITDMASVSYKGNVILIGGVNQKGQTLNSVVMYDVKTGKIKMLPCLNHKRALSAAVITGNVIIVMGGYVYETKTCLSSVECLDLSSNVWRELSPMTTKRDSATSVVKLLS</sequence>
<dbReference type="Pfam" id="PF01344">
    <property type="entry name" value="Kelch_1"/>
    <property type="match status" value="1"/>
</dbReference>
<dbReference type="Gene3D" id="2.120.10.80">
    <property type="entry name" value="Kelch-type beta propeller"/>
    <property type="match status" value="2"/>
</dbReference>
<dbReference type="InterPro" id="IPR001293">
    <property type="entry name" value="Znf_TRAF"/>
</dbReference>
<dbReference type="InterPro" id="IPR015915">
    <property type="entry name" value="Kelch-typ_b-propeller"/>
</dbReference>
<dbReference type="SUPFAM" id="SSF57850">
    <property type="entry name" value="RING/U-box"/>
    <property type="match status" value="1"/>
</dbReference>